<dbReference type="Proteomes" id="UP000800200">
    <property type="component" value="Unassembled WGS sequence"/>
</dbReference>
<feature type="region of interest" description="Disordered" evidence="1">
    <location>
        <begin position="447"/>
        <end position="467"/>
    </location>
</feature>
<proteinExistence type="predicted"/>
<evidence type="ECO:0000313" key="3">
    <source>
        <dbReference type="EMBL" id="KAF2191942.1"/>
    </source>
</evidence>
<organism evidence="3 4">
    <name type="scientific">Zopfia rhizophila CBS 207.26</name>
    <dbReference type="NCBI Taxonomy" id="1314779"/>
    <lineage>
        <taxon>Eukaryota</taxon>
        <taxon>Fungi</taxon>
        <taxon>Dikarya</taxon>
        <taxon>Ascomycota</taxon>
        <taxon>Pezizomycotina</taxon>
        <taxon>Dothideomycetes</taxon>
        <taxon>Dothideomycetes incertae sedis</taxon>
        <taxon>Zopfiaceae</taxon>
        <taxon>Zopfia</taxon>
    </lineage>
</organism>
<feature type="region of interest" description="Disordered" evidence="1">
    <location>
        <begin position="329"/>
        <end position="349"/>
    </location>
</feature>
<keyword evidence="2" id="KW-0812">Transmembrane</keyword>
<reference evidence="3" key="1">
    <citation type="journal article" date="2020" name="Stud. Mycol.">
        <title>101 Dothideomycetes genomes: a test case for predicting lifestyles and emergence of pathogens.</title>
        <authorList>
            <person name="Haridas S."/>
            <person name="Albert R."/>
            <person name="Binder M."/>
            <person name="Bloem J."/>
            <person name="Labutti K."/>
            <person name="Salamov A."/>
            <person name="Andreopoulos B."/>
            <person name="Baker S."/>
            <person name="Barry K."/>
            <person name="Bills G."/>
            <person name="Bluhm B."/>
            <person name="Cannon C."/>
            <person name="Castanera R."/>
            <person name="Culley D."/>
            <person name="Daum C."/>
            <person name="Ezra D."/>
            <person name="Gonzalez J."/>
            <person name="Henrissat B."/>
            <person name="Kuo A."/>
            <person name="Liang C."/>
            <person name="Lipzen A."/>
            <person name="Lutzoni F."/>
            <person name="Magnuson J."/>
            <person name="Mondo S."/>
            <person name="Nolan M."/>
            <person name="Ohm R."/>
            <person name="Pangilinan J."/>
            <person name="Park H.-J."/>
            <person name="Ramirez L."/>
            <person name="Alfaro M."/>
            <person name="Sun H."/>
            <person name="Tritt A."/>
            <person name="Yoshinaga Y."/>
            <person name="Zwiers L.-H."/>
            <person name="Turgeon B."/>
            <person name="Goodwin S."/>
            <person name="Spatafora J."/>
            <person name="Crous P."/>
            <person name="Grigoriev I."/>
        </authorList>
    </citation>
    <scope>NUCLEOTIDE SEQUENCE</scope>
    <source>
        <strain evidence="3">CBS 207.26</strain>
    </source>
</reference>
<feature type="compositionally biased region" description="Polar residues" evidence="1">
    <location>
        <begin position="174"/>
        <end position="202"/>
    </location>
</feature>
<dbReference type="AlphaFoldDB" id="A0A6A6ELW3"/>
<keyword evidence="2" id="KW-1133">Transmembrane helix</keyword>
<feature type="compositionally biased region" description="Basic and acidic residues" evidence="1">
    <location>
        <begin position="215"/>
        <end position="225"/>
    </location>
</feature>
<evidence type="ECO:0000256" key="2">
    <source>
        <dbReference type="SAM" id="Phobius"/>
    </source>
</evidence>
<name>A0A6A6ELW3_9PEZI</name>
<feature type="compositionally biased region" description="Basic residues" evidence="1">
    <location>
        <begin position="447"/>
        <end position="456"/>
    </location>
</feature>
<evidence type="ECO:0000256" key="1">
    <source>
        <dbReference type="SAM" id="MobiDB-lite"/>
    </source>
</evidence>
<evidence type="ECO:0000313" key="4">
    <source>
        <dbReference type="Proteomes" id="UP000800200"/>
    </source>
</evidence>
<gene>
    <name evidence="3" type="ORF">K469DRAFT_746307</name>
</gene>
<keyword evidence="2" id="KW-0472">Membrane</keyword>
<dbReference type="EMBL" id="ML994616">
    <property type="protein sequence ID" value="KAF2191942.1"/>
    <property type="molecule type" value="Genomic_DNA"/>
</dbReference>
<protein>
    <submittedName>
        <fullName evidence="3">Uncharacterized protein</fullName>
    </submittedName>
</protein>
<feature type="region of interest" description="Disordered" evidence="1">
    <location>
        <begin position="157"/>
        <end position="225"/>
    </location>
</feature>
<accession>A0A6A6ELW3</accession>
<sequence>MFPLLSHSSTLQFDIASTSTPLSHITCLRTISIMTAAIMAPASRSYPHAPMIAQVRPSADTDGYPRFPTVPQVSLYTPTGVSEHADHCVDLGLKKALKPLKSAEFTASKLGTVMKRVARNGSSMKLRGRKATEVKTAPGPSTTEISITKVNVLTNHGPSRTYAQRKQEDKPSATEAQDTTVKVLTNHGPSTTREARQRSISYPSYPGYRAAQQESNRRNEKHLSKDGCNCDHTTISTKTLTMLVTHSGKLDSTLFSSAAQYDLSSNEALGHHSVTTMRSLASETKNDIPSQSQSIQDTKTYNVTTVGTDLIIKAIDIVPSTPRALNPLSSSPLSHSYPNPPSKTQTPLSHPISPPGFFYPTSHPNLTTFPGGLSGLNFDLPDVPLSVSFLIFGFMFVGMIWAAVIYFVNFPPSFHASHSTKTMGEDEKVGNVCYGCLIPAWMPRRLGNGKKGKAKNKPIDKPSKYAPLADSDTGSAISAATWMRPSPANGGSGIEMMLRKPHNPRPPSNFIEPVIPTRPAPTPVPGMGDYRDGNSRIPTPPSSFNPLIPPTPTGLRTRTSEEWLAEREAFLSNPIPIHTPHDSSSDLSEFDPEAQTPVLAHRSAVFPPNPLAYYLHGKRNGKGNGLMMRSLSSIDGAVNRVVNGITRWTDDDDGEDEALLLPLRKGEKVE</sequence>
<keyword evidence="4" id="KW-1185">Reference proteome</keyword>
<feature type="transmembrane region" description="Helical" evidence="2">
    <location>
        <begin position="387"/>
        <end position="408"/>
    </location>
</feature>
<dbReference type="OrthoDB" id="3787127at2759"/>